<evidence type="ECO:0000313" key="2">
    <source>
        <dbReference type="EMBL" id="ETN97152.1"/>
    </source>
</evidence>
<protein>
    <submittedName>
        <fullName evidence="2">Uncharacterized protein</fullName>
    </submittedName>
</protein>
<keyword evidence="3" id="KW-1185">Reference proteome</keyword>
<dbReference type="EMBL" id="ASPP01050629">
    <property type="protein sequence ID" value="ETN97152.1"/>
    <property type="molecule type" value="Genomic_DNA"/>
</dbReference>
<feature type="transmembrane region" description="Helical" evidence="1">
    <location>
        <begin position="93"/>
        <end position="114"/>
    </location>
</feature>
<keyword evidence="1" id="KW-0472">Membrane</keyword>
<evidence type="ECO:0000256" key="1">
    <source>
        <dbReference type="SAM" id="Phobius"/>
    </source>
</evidence>
<proteinExistence type="predicted"/>
<dbReference type="AlphaFoldDB" id="X6L6X8"/>
<name>X6L6X8_RETFI</name>
<keyword evidence="1" id="KW-1133">Transmembrane helix</keyword>
<organism evidence="2 3">
    <name type="scientific">Reticulomyxa filosa</name>
    <dbReference type="NCBI Taxonomy" id="46433"/>
    <lineage>
        <taxon>Eukaryota</taxon>
        <taxon>Sar</taxon>
        <taxon>Rhizaria</taxon>
        <taxon>Retaria</taxon>
        <taxon>Foraminifera</taxon>
        <taxon>Monothalamids</taxon>
        <taxon>Reticulomyxidae</taxon>
        <taxon>Reticulomyxa</taxon>
    </lineage>
</organism>
<keyword evidence="1" id="KW-0812">Transmembrane</keyword>
<comment type="caution">
    <text evidence="2">The sequence shown here is derived from an EMBL/GenBank/DDBJ whole genome shotgun (WGS) entry which is preliminary data.</text>
</comment>
<gene>
    <name evidence="2" type="ORF">RFI_40380</name>
</gene>
<sequence>MLLFFVSVVFNGFGIERHLNIVHEYSLYQNIHKRLDPSECLSPSQFMFNVAIRLNTIHSGHTTSIIPKVVSLEFILLSFLLFIIDLHLTIQKFVITITIIILIILISVVHPFHFDFNVTLDERRDHSINDFNSNTFDSIDILFTSSMNQLYKHLHAYQFGCKATISDIISFSSCISQYYEYDQNTCSRCQHNKAKPMICVYEKKKKHFPIIQ</sequence>
<accession>X6L6X8</accession>
<evidence type="ECO:0000313" key="3">
    <source>
        <dbReference type="Proteomes" id="UP000023152"/>
    </source>
</evidence>
<dbReference type="Proteomes" id="UP000023152">
    <property type="component" value="Unassembled WGS sequence"/>
</dbReference>
<reference evidence="2 3" key="1">
    <citation type="journal article" date="2013" name="Curr. Biol.">
        <title>The Genome of the Foraminiferan Reticulomyxa filosa.</title>
        <authorList>
            <person name="Glockner G."/>
            <person name="Hulsmann N."/>
            <person name="Schleicher M."/>
            <person name="Noegel A.A."/>
            <person name="Eichinger L."/>
            <person name="Gallinger C."/>
            <person name="Pawlowski J."/>
            <person name="Sierra R."/>
            <person name="Euteneuer U."/>
            <person name="Pillet L."/>
            <person name="Moustafa A."/>
            <person name="Platzer M."/>
            <person name="Groth M."/>
            <person name="Szafranski K."/>
            <person name="Schliwa M."/>
        </authorList>
    </citation>
    <scope>NUCLEOTIDE SEQUENCE [LARGE SCALE GENOMIC DNA]</scope>
</reference>